<dbReference type="STRING" id="7217.B3M9X2"/>
<feature type="signal peptide" evidence="1">
    <location>
        <begin position="1"/>
        <end position="20"/>
    </location>
</feature>
<evidence type="ECO:0000313" key="3">
    <source>
        <dbReference type="Proteomes" id="UP000007801"/>
    </source>
</evidence>
<keyword evidence="3" id="KW-1185">Reference proteome</keyword>
<dbReference type="OMA" id="ACENHDS"/>
<dbReference type="KEGG" id="dan:6493250"/>
<sequence>MQSQVVFSLIFILCFLSVKAQRPDCRRLRENCRPCTNRLVDPVNNVEFINRDCREKVGDRWIWRDVKRCDMQIVACENHNVRLDCENVARLAGMRRRRGGE</sequence>
<dbReference type="EMBL" id="CH902618">
    <property type="protein sequence ID" value="EDV40163.1"/>
    <property type="molecule type" value="Genomic_DNA"/>
</dbReference>
<feature type="chain" id="PRO_5002790343" evidence="1">
    <location>
        <begin position="21"/>
        <end position="101"/>
    </location>
</feature>
<dbReference type="Pfam" id="PF02448">
    <property type="entry name" value="L71"/>
    <property type="match status" value="1"/>
</dbReference>
<dbReference type="Proteomes" id="UP000007801">
    <property type="component" value="Unassembled WGS sequence"/>
</dbReference>
<name>B3M9X2_DROAN</name>
<reference evidence="2 3" key="1">
    <citation type="journal article" date="2007" name="Nature">
        <title>Evolution of genes and genomes on the Drosophila phylogeny.</title>
        <authorList>
            <consortium name="Drosophila 12 Genomes Consortium"/>
            <person name="Clark A.G."/>
            <person name="Eisen M.B."/>
            <person name="Smith D.R."/>
            <person name="Bergman C.M."/>
            <person name="Oliver B."/>
            <person name="Markow T.A."/>
            <person name="Kaufman T.C."/>
            <person name="Kellis M."/>
            <person name="Gelbart W."/>
            <person name="Iyer V.N."/>
            <person name="Pollard D.A."/>
            <person name="Sackton T.B."/>
            <person name="Larracuente A.M."/>
            <person name="Singh N.D."/>
            <person name="Abad J.P."/>
            <person name="Abt D.N."/>
            <person name="Adryan B."/>
            <person name="Aguade M."/>
            <person name="Akashi H."/>
            <person name="Anderson W.W."/>
            <person name="Aquadro C.F."/>
            <person name="Ardell D.H."/>
            <person name="Arguello R."/>
            <person name="Artieri C.G."/>
            <person name="Barbash D.A."/>
            <person name="Barker D."/>
            <person name="Barsanti P."/>
            <person name="Batterham P."/>
            <person name="Batzoglou S."/>
            <person name="Begun D."/>
            <person name="Bhutkar A."/>
            <person name="Blanco E."/>
            <person name="Bosak S.A."/>
            <person name="Bradley R.K."/>
            <person name="Brand A.D."/>
            <person name="Brent M.R."/>
            <person name="Brooks A.N."/>
            <person name="Brown R.H."/>
            <person name="Butlin R.K."/>
            <person name="Caggese C."/>
            <person name="Calvi B.R."/>
            <person name="Bernardo de Carvalho A."/>
            <person name="Caspi A."/>
            <person name="Castrezana S."/>
            <person name="Celniker S.E."/>
            <person name="Chang J.L."/>
            <person name="Chapple C."/>
            <person name="Chatterji S."/>
            <person name="Chinwalla A."/>
            <person name="Civetta A."/>
            <person name="Clifton S.W."/>
            <person name="Comeron J.M."/>
            <person name="Costello J.C."/>
            <person name="Coyne J.A."/>
            <person name="Daub J."/>
            <person name="David R.G."/>
            <person name="Delcher A.L."/>
            <person name="Delehaunty K."/>
            <person name="Do C.B."/>
            <person name="Ebling H."/>
            <person name="Edwards K."/>
            <person name="Eickbush T."/>
            <person name="Evans J.D."/>
            <person name="Filipski A."/>
            <person name="Findeiss S."/>
            <person name="Freyhult E."/>
            <person name="Fulton L."/>
            <person name="Fulton R."/>
            <person name="Garcia A.C."/>
            <person name="Gardiner A."/>
            <person name="Garfield D.A."/>
            <person name="Garvin B.E."/>
            <person name="Gibson G."/>
            <person name="Gilbert D."/>
            <person name="Gnerre S."/>
            <person name="Godfrey J."/>
            <person name="Good R."/>
            <person name="Gotea V."/>
            <person name="Gravely B."/>
            <person name="Greenberg A.J."/>
            <person name="Griffiths-Jones S."/>
            <person name="Gross S."/>
            <person name="Guigo R."/>
            <person name="Gustafson E.A."/>
            <person name="Haerty W."/>
            <person name="Hahn M.W."/>
            <person name="Halligan D.L."/>
            <person name="Halpern A.L."/>
            <person name="Halter G.M."/>
            <person name="Han M.V."/>
            <person name="Heger A."/>
            <person name="Hillier L."/>
            <person name="Hinrichs A.S."/>
            <person name="Holmes I."/>
            <person name="Hoskins R.A."/>
            <person name="Hubisz M.J."/>
            <person name="Hultmark D."/>
            <person name="Huntley M.A."/>
            <person name="Jaffe D.B."/>
            <person name="Jagadeeshan S."/>
            <person name="Jeck W.R."/>
            <person name="Johnson J."/>
            <person name="Jones C.D."/>
            <person name="Jordan W.C."/>
            <person name="Karpen G.H."/>
            <person name="Kataoka E."/>
            <person name="Keightley P.D."/>
            <person name="Kheradpour P."/>
            <person name="Kirkness E.F."/>
            <person name="Koerich L.B."/>
            <person name="Kristiansen K."/>
            <person name="Kudrna D."/>
            <person name="Kulathinal R.J."/>
            <person name="Kumar S."/>
            <person name="Kwok R."/>
            <person name="Lander E."/>
            <person name="Langley C.H."/>
            <person name="Lapoint R."/>
            <person name="Lazzaro B.P."/>
            <person name="Lee S.J."/>
            <person name="Levesque L."/>
            <person name="Li R."/>
            <person name="Lin C.F."/>
            <person name="Lin M.F."/>
            <person name="Lindblad-Toh K."/>
            <person name="Llopart A."/>
            <person name="Long M."/>
            <person name="Low L."/>
            <person name="Lozovsky E."/>
            <person name="Lu J."/>
            <person name="Luo M."/>
            <person name="Machado C.A."/>
            <person name="Makalowski W."/>
            <person name="Marzo M."/>
            <person name="Matsuda M."/>
            <person name="Matzkin L."/>
            <person name="McAllister B."/>
            <person name="McBride C.S."/>
            <person name="McKernan B."/>
            <person name="McKernan K."/>
            <person name="Mendez-Lago M."/>
            <person name="Minx P."/>
            <person name="Mollenhauer M.U."/>
            <person name="Montooth K."/>
            <person name="Mount S.M."/>
            <person name="Mu X."/>
            <person name="Myers E."/>
            <person name="Negre B."/>
            <person name="Newfeld S."/>
            <person name="Nielsen R."/>
            <person name="Noor M.A."/>
            <person name="O'Grady P."/>
            <person name="Pachter L."/>
            <person name="Papaceit M."/>
            <person name="Parisi M.J."/>
            <person name="Parisi M."/>
            <person name="Parts L."/>
            <person name="Pedersen J.S."/>
            <person name="Pesole G."/>
            <person name="Phillippy A.M."/>
            <person name="Ponting C.P."/>
            <person name="Pop M."/>
            <person name="Porcelli D."/>
            <person name="Powell J.R."/>
            <person name="Prohaska S."/>
            <person name="Pruitt K."/>
            <person name="Puig M."/>
            <person name="Quesneville H."/>
            <person name="Ram K.R."/>
            <person name="Rand D."/>
            <person name="Rasmussen M.D."/>
            <person name="Reed L.K."/>
            <person name="Reenan R."/>
            <person name="Reily A."/>
            <person name="Remington K.A."/>
            <person name="Rieger T.T."/>
            <person name="Ritchie M.G."/>
            <person name="Robin C."/>
            <person name="Rogers Y.H."/>
            <person name="Rohde C."/>
            <person name="Rozas J."/>
            <person name="Rubenfield M.J."/>
            <person name="Ruiz A."/>
            <person name="Russo S."/>
            <person name="Salzberg S.L."/>
            <person name="Sanchez-Gracia A."/>
            <person name="Saranga D.J."/>
            <person name="Sato H."/>
            <person name="Schaeffer S.W."/>
            <person name="Schatz M.C."/>
            <person name="Schlenke T."/>
            <person name="Schwartz R."/>
            <person name="Segarra C."/>
            <person name="Singh R.S."/>
            <person name="Sirot L."/>
            <person name="Sirota M."/>
            <person name="Sisneros N.B."/>
            <person name="Smith C.D."/>
            <person name="Smith T.F."/>
            <person name="Spieth J."/>
            <person name="Stage D.E."/>
            <person name="Stark A."/>
            <person name="Stephan W."/>
            <person name="Strausberg R.L."/>
            <person name="Strempel S."/>
            <person name="Sturgill D."/>
            <person name="Sutton G."/>
            <person name="Sutton G.G."/>
            <person name="Tao W."/>
            <person name="Teichmann S."/>
            <person name="Tobari Y.N."/>
            <person name="Tomimura Y."/>
            <person name="Tsolas J.M."/>
            <person name="Valente V.L."/>
            <person name="Venter E."/>
            <person name="Venter J.C."/>
            <person name="Vicario S."/>
            <person name="Vieira F.G."/>
            <person name="Vilella A.J."/>
            <person name="Villasante A."/>
            <person name="Walenz B."/>
            <person name="Wang J."/>
            <person name="Wasserman M."/>
            <person name="Watts T."/>
            <person name="Wilson D."/>
            <person name="Wilson R.K."/>
            <person name="Wing R.A."/>
            <person name="Wolfner M.F."/>
            <person name="Wong A."/>
            <person name="Wong G.K."/>
            <person name="Wu C.I."/>
            <person name="Wu G."/>
            <person name="Yamamoto D."/>
            <person name="Yang H.P."/>
            <person name="Yang S.P."/>
            <person name="Yorke J.A."/>
            <person name="Yoshida K."/>
            <person name="Zdobnov E."/>
            <person name="Zhang P."/>
            <person name="Zhang Y."/>
            <person name="Zimin A.V."/>
            <person name="Baldwin J."/>
            <person name="Abdouelleil A."/>
            <person name="Abdulkadir J."/>
            <person name="Abebe A."/>
            <person name="Abera B."/>
            <person name="Abreu J."/>
            <person name="Acer S.C."/>
            <person name="Aftuck L."/>
            <person name="Alexander A."/>
            <person name="An P."/>
            <person name="Anderson E."/>
            <person name="Anderson S."/>
            <person name="Arachi H."/>
            <person name="Azer M."/>
            <person name="Bachantsang P."/>
            <person name="Barry A."/>
            <person name="Bayul T."/>
            <person name="Berlin A."/>
            <person name="Bessette D."/>
            <person name="Bloom T."/>
            <person name="Blye J."/>
            <person name="Boguslavskiy L."/>
            <person name="Bonnet C."/>
            <person name="Boukhgalter B."/>
            <person name="Bourzgui I."/>
            <person name="Brown A."/>
            <person name="Cahill P."/>
            <person name="Channer S."/>
            <person name="Cheshatsang Y."/>
            <person name="Chuda L."/>
            <person name="Citroen M."/>
            <person name="Collymore A."/>
            <person name="Cooke P."/>
            <person name="Costello M."/>
            <person name="D'Aco K."/>
            <person name="Daza R."/>
            <person name="De Haan G."/>
            <person name="DeGray S."/>
            <person name="DeMaso C."/>
            <person name="Dhargay N."/>
            <person name="Dooley K."/>
            <person name="Dooley E."/>
            <person name="Doricent M."/>
            <person name="Dorje P."/>
            <person name="Dorjee K."/>
            <person name="Dupes A."/>
            <person name="Elong R."/>
            <person name="Falk J."/>
            <person name="Farina A."/>
            <person name="Faro S."/>
            <person name="Ferguson D."/>
            <person name="Fisher S."/>
            <person name="Foley C.D."/>
            <person name="Franke A."/>
            <person name="Friedrich D."/>
            <person name="Gadbois L."/>
            <person name="Gearin G."/>
            <person name="Gearin C.R."/>
            <person name="Giannoukos G."/>
            <person name="Goode T."/>
            <person name="Graham J."/>
            <person name="Grandbois E."/>
            <person name="Grewal S."/>
            <person name="Gyaltsen K."/>
            <person name="Hafez N."/>
            <person name="Hagos B."/>
            <person name="Hall J."/>
            <person name="Henson C."/>
            <person name="Hollinger A."/>
            <person name="Honan T."/>
            <person name="Huard M.D."/>
            <person name="Hughes L."/>
            <person name="Hurhula B."/>
            <person name="Husby M.E."/>
            <person name="Kamat A."/>
            <person name="Kanga B."/>
            <person name="Kashin S."/>
            <person name="Khazanovich D."/>
            <person name="Kisner P."/>
            <person name="Lance K."/>
            <person name="Lara M."/>
            <person name="Lee W."/>
            <person name="Lennon N."/>
            <person name="Letendre F."/>
            <person name="LeVine R."/>
            <person name="Lipovsky A."/>
            <person name="Liu X."/>
            <person name="Liu J."/>
            <person name="Liu S."/>
            <person name="Lokyitsang T."/>
            <person name="Lokyitsang Y."/>
            <person name="Lubonja R."/>
            <person name="Lui A."/>
            <person name="MacDonald P."/>
            <person name="Magnisalis V."/>
            <person name="Maru K."/>
            <person name="Matthews C."/>
            <person name="McCusker W."/>
            <person name="McDonough S."/>
            <person name="Mehta T."/>
            <person name="Meldrim J."/>
            <person name="Meneus L."/>
            <person name="Mihai O."/>
            <person name="Mihalev A."/>
            <person name="Mihova T."/>
            <person name="Mittelman R."/>
            <person name="Mlenga V."/>
            <person name="Montmayeur A."/>
            <person name="Mulrain L."/>
            <person name="Navidi A."/>
            <person name="Naylor J."/>
            <person name="Negash T."/>
            <person name="Nguyen T."/>
            <person name="Nguyen N."/>
            <person name="Nicol R."/>
            <person name="Norbu C."/>
            <person name="Norbu N."/>
            <person name="Novod N."/>
            <person name="O'Neill B."/>
            <person name="Osman S."/>
            <person name="Markiewicz E."/>
            <person name="Oyono O.L."/>
            <person name="Patti C."/>
            <person name="Phunkhang P."/>
            <person name="Pierre F."/>
            <person name="Priest M."/>
            <person name="Raghuraman S."/>
            <person name="Rege F."/>
            <person name="Reyes R."/>
            <person name="Rise C."/>
            <person name="Rogov P."/>
            <person name="Ross K."/>
            <person name="Ryan E."/>
            <person name="Settipalli S."/>
            <person name="Shea T."/>
            <person name="Sherpa N."/>
            <person name="Shi L."/>
            <person name="Shih D."/>
            <person name="Sparrow T."/>
            <person name="Spaulding J."/>
            <person name="Stalker J."/>
            <person name="Stange-Thomann N."/>
            <person name="Stavropoulos S."/>
            <person name="Stone C."/>
            <person name="Strader C."/>
            <person name="Tesfaye S."/>
            <person name="Thomson T."/>
            <person name="Thoulutsang Y."/>
            <person name="Thoulutsang D."/>
            <person name="Topham K."/>
            <person name="Topping I."/>
            <person name="Tsamla T."/>
            <person name="Vassiliev H."/>
            <person name="Vo A."/>
            <person name="Wangchuk T."/>
            <person name="Wangdi T."/>
            <person name="Weiand M."/>
            <person name="Wilkinson J."/>
            <person name="Wilson A."/>
            <person name="Yadav S."/>
            <person name="Young G."/>
            <person name="Yu Q."/>
            <person name="Zembek L."/>
            <person name="Zhong D."/>
            <person name="Zimmer A."/>
            <person name="Zwirko Z."/>
            <person name="Jaffe D.B."/>
            <person name="Alvarez P."/>
            <person name="Brockman W."/>
            <person name="Butler J."/>
            <person name="Chin C."/>
            <person name="Gnerre S."/>
            <person name="Grabherr M."/>
            <person name="Kleber M."/>
            <person name="Mauceli E."/>
            <person name="MacCallum I."/>
        </authorList>
    </citation>
    <scope>NUCLEOTIDE SEQUENCE [LARGE SCALE GENOMIC DNA]</scope>
    <source>
        <strain evidence="3">Tucson 14024-0371.13</strain>
    </source>
</reference>
<dbReference type="InParanoid" id="B3M9X2"/>
<dbReference type="InterPro" id="IPR003475">
    <property type="entry name" value="Insect_Unk"/>
</dbReference>
<dbReference type="GO" id="GO:0007552">
    <property type="term" value="P:metamorphosis"/>
    <property type="evidence" value="ECO:0007669"/>
    <property type="project" value="EnsemblMetazoa"/>
</dbReference>
<gene>
    <name evidence="2" type="primary">Dana\GF10380</name>
    <name evidence="2" type="synonym">dana_GLEANR_10335</name>
    <name evidence="2" type="ORF">GF10380</name>
</gene>
<keyword evidence="1" id="KW-0732">Signal</keyword>
<dbReference type="OrthoDB" id="7832929at2759"/>
<dbReference type="AlphaFoldDB" id="B3M9X2"/>
<evidence type="ECO:0000256" key="1">
    <source>
        <dbReference type="SAM" id="SignalP"/>
    </source>
</evidence>
<dbReference type="HOGENOM" id="CLU_150248_1_0_1"/>
<dbReference type="GeneID" id="6493250"/>
<dbReference type="eggNOG" id="ENOG502TB8U">
    <property type="taxonomic scope" value="Eukaryota"/>
</dbReference>
<proteinExistence type="predicted"/>
<dbReference type="PhylomeDB" id="B3M9X2"/>
<protein>
    <submittedName>
        <fullName evidence="2">Uncharacterized protein</fullName>
    </submittedName>
</protein>
<dbReference type="FunCoup" id="B3M9X2">
    <property type="interactions" value="41"/>
</dbReference>
<organism evidence="2 3">
    <name type="scientific">Drosophila ananassae</name>
    <name type="common">Fruit fly</name>
    <dbReference type="NCBI Taxonomy" id="7217"/>
    <lineage>
        <taxon>Eukaryota</taxon>
        <taxon>Metazoa</taxon>
        <taxon>Ecdysozoa</taxon>
        <taxon>Arthropoda</taxon>
        <taxon>Hexapoda</taxon>
        <taxon>Insecta</taxon>
        <taxon>Pterygota</taxon>
        <taxon>Neoptera</taxon>
        <taxon>Endopterygota</taxon>
        <taxon>Diptera</taxon>
        <taxon>Brachycera</taxon>
        <taxon>Muscomorpha</taxon>
        <taxon>Ephydroidea</taxon>
        <taxon>Drosophilidae</taxon>
        <taxon>Drosophila</taxon>
        <taxon>Sophophora</taxon>
    </lineage>
</organism>
<evidence type="ECO:0000313" key="2">
    <source>
        <dbReference type="EMBL" id="EDV40163.1"/>
    </source>
</evidence>
<accession>B3M9X2</accession>